<protein>
    <submittedName>
        <fullName evidence="2">Uncharacterized protein</fullName>
    </submittedName>
</protein>
<feature type="transmembrane region" description="Helical" evidence="1">
    <location>
        <begin position="57"/>
        <end position="77"/>
    </location>
</feature>
<name>A0A974QN99_STAHO</name>
<feature type="transmembrane region" description="Helical" evidence="1">
    <location>
        <begin position="13"/>
        <end position="36"/>
    </location>
</feature>
<feature type="transmembrane region" description="Helical" evidence="1">
    <location>
        <begin position="115"/>
        <end position="136"/>
    </location>
</feature>
<evidence type="ECO:0000256" key="1">
    <source>
        <dbReference type="SAM" id="Phobius"/>
    </source>
</evidence>
<feature type="transmembrane region" description="Helical" evidence="1">
    <location>
        <begin position="83"/>
        <end position="103"/>
    </location>
</feature>
<proteinExistence type="predicted"/>
<comment type="caution">
    <text evidence="2">The sequence shown here is derived from an EMBL/GenBank/DDBJ whole genome shotgun (WGS) entry which is preliminary data.</text>
</comment>
<keyword evidence="1" id="KW-0472">Membrane</keyword>
<dbReference type="EMBL" id="PZHX01000010">
    <property type="protein sequence ID" value="PTK30833.1"/>
    <property type="molecule type" value="Genomic_DNA"/>
</dbReference>
<sequence length="140" mass="15881">MFKKFLTLHPNEIFVKLFIILLAGLGVTRSYSWIVADVDRLQSVSDLYIKMSKYMDIHAIGWILIIFSGVLFLSAFFDKSTEYWLLVIGSLACSVIHILFAMISVTTANLATTYYINMLIGCIQLMVAITGVITLWKMKN</sequence>
<reference evidence="2 3" key="1">
    <citation type="journal article" date="2016" name="Front. Microbiol.">
        <title>Comprehensive Phylogenetic Analysis of Bovine Non-aureus Staphylococci Species Based on Whole-Genome Sequencing.</title>
        <authorList>
            <person name="Naushad S."/>
            <person name="Barkema H.W."/>
            <person name="Luby C."/>
            <person name="Condas L.A."/>
            <person name="Nobrega D.B."/>
            <person name="Carson D.A."/>
            <person name="De Buck J."/>
        </authorList>
    </citation>
    <scope>NUCLEOTIDE SEQUENCE [LARGE SCALE GENOMIC DNA]</scope>
    <source>
        <strain evidence="2 3">SNUC 5336</strain>
    </source>
</reference>
<accession>A0A974QN99</accession>
<evidence type="ECO:0000313" key="2">
    <source>
        <dbReference type="EMBL" id="PTK30833.1"/>
    </source>
</evidence>
<organism evidence="2 3">
    <name type="scientific">Staphylococcus hominis</name>
    <dbReference type="NCBI Taxonomy" id="1290"/>
    <lineage>
        <taxon>Bacteria</taxon>
        <taxon>Bacillati</taxon>
        <taxon>Bacillota</taxon>
        <taxon>Bacilli</taxon>
        <taxon>Bacillales</taxon>
        <taxon>Staphylococcaceae</taxon>
        <taxon>Staphylococcus</taxon>
    </lineage>
</organism>
<evidence type="ECO:0000313" key="3">
    <source>
        <dbReference type="Proteomes" id="UP000241540"/>
    </source>
</evidence>
<keyword evidence="1" id="KW-0812">Transmembrane</keyword>
<dbReference type="AlphaFoldDB" id="A0A974QN99"/>
<dbReference type="RefSeq" id="WP_107640207.1">
    <property type="nucleotide sequence ID" value="NZ_PZHX01000010.1"/>
</dbReference>
<gene>
    <name evidence="2" type="ORF">BUZ51_06355</name>
</gene>
<keyword evidence="1" id="KW-1133">Transmembrane helix</keyword>
<dbReference type="Proteomes" id="UP000241540">
    <property type="component" value="Unassembled WGS sequence"/>
</dbReference>